<dbReference type="Proteomes" id="UP000627092">
    <property type="component" value="Chromosome"/>
</dbReference>
<proteinExistence type="predicted"/>
<reference evidence="2" key="2">
    <citation type="journal article" date="2021" name="Microorganisms">
        <title>The Ever-Expanding Pseudomonas Genus: Description of 43 New Species and Partition of the Pseudomonas putida Group.</title>
        <authorList>
            <person name="Girard L."/>
            <person name="Lood C."/>
            <person name="Hofte M."/>
            <person name="Vandamme P."/>
            <person name="Rokni-Zadeh H."/>
            <person name="van Noort V."/>
            <person name="Lavigne R."/>
            <person name="De Mot R."/>
        </authorList>
    </citation>
    <scope>NUCLEOTIDE SEQUENCE</scope>
    <source>
        <strain evidence="2">OE 48.2</strain>
    </source>
</reference>
<gene>
    <name evidence="2" type="ORF">HU754_000110</name>
    <name evidence="1" type="ORF">QMK45_07210</name>
</gene>
<protein>
    <submittedName>
        <fullName evidence="2">Uncharacterized protein</fullName>
    </submittedName>
</protein>
<name>A0A9E6NPE2_9PSED</name>
<evidence type="ECO:0000313" key="2">
    <source>
        <dbReference type="EMBL" id="QXI11860.1"/>
    </source>
</evidence>
<dbReference type="RefSeq" id="WP_186620158.1">
    <property type="nucleotide sequence ID" value="NZ_CP077090.1"/>
</dbReference>
<organism evidence="2 3">
    <name type="scientific">Pseudomonas zeae</name>
    <dbReference type="NCBI Taxonomy" id="2745510"/>
    <lineage>
        <taxon>Bacteria</taxon>
        <taxon>Pseudomonadati</taxon>
        <taxon>Pseudomonadota</taxon>
        <taxon>Gammaproteobacteria</taxon>
        <taxon>Pseudomonadales</taxon>
        <taxon>Pseudomonadaceae</taxon>
        <taxon>Pseudomonas</taxon>
    </lineage>
</organism>
<evidence type="ECO:0000313" key="4">
    <source>
        <dbReference type="Proteomes" id="UP001287024"/>
    </source>
</evidence>
<evidence type="ECO:0000313" key="3">
    <source>
        <dbReference type="Proteomes" id="UP000627092"/>
    </source>
</evidence>
<dbReference type="AlphaFoldDB" id="A0A9E6NPE2"/>
<dbReference type="EMBL" id="CP077090">
    <property type="protein sequence ID" value="QXI11860.1"/>
    <property type="molecule type" value="Genomic_DNA"/>
</dbReference>
<keyword evidence="4" id="KW-1185">Reference proteome</keyword>
<dbReference type="Proteomes" id="UP001287024">
    <property type="component" value="Unassembled WGS sequence"/>
</dbReference>
<evidence type="ECO:0000313" key="1">
    <source>
        <dbReference type="EMBL" id="MDX9675723.1"/>
    </source>
</evidence>
<dbReference type="EMBL" id="JASFAG010000001">
    <property type="protein sequence ID" value="MDX9675723.1"/>
    <property type="molecule type" value="Genomic_DNA"/>
</dbReference>
<reference evidence="2" key="1">
    <citation type="journal article" date="2020" name="Microorganisms">
        <title>Reliable Identification of Environmental Pseudomonas Isolates Using the rpoD Gene.</title>
        <authorList>
            <consortium name="The Broad Institute Genome Sequencing Platform"/>
            <person name="Girard L."/>
            <person name="Lood C."/>
            <person name="Rokni-Zadeh H."/>
            <person name="van Noort V."/>
            <person name="Lavigne R."/>
            <person name="De Mot R."/>
        </authorList>
    </citation>
    <scope>NUCLEOTIDE SEQUENCE</scope>
    <source>
        <strain evidence="2">OE 48.2</strain>
    </source>
</reference>
<reference evidence="1 4" key="3">
    <citation type="submission" date="2023-05" db="EMBL/GenBank/DDBJ databases">
        <title>Siderophore-mediated competition between Bacillus subtilis and Pseudomonas marginalis.</title>
        <authorList>
            <person name="Lyng M."/>
            <person name="Joergensen J.P.B."/>
            <person name="Schostag M.D."/>
            <person name="Jarmusch S.A."/>
            <person name="Aguilar D.K.C."/>
            <person name="Andrade C.N.L."/>
            <person name="Kovacs A.T."/>
        </authorList>
    </citation>
    <scope>NUCLEOTIDE SEQUENCE [LARGE SCALE GENOMIC DNA]</scope>
    <source>
        <strain evidence="1 4">P8_72</strain>
    </source>
</reference>
<sequence length="67" mass="7378">MTDNDAAQPLKFLVGSSLNERLMEFIRGANACKGFPFDFSIPENKEINVVVDDQGTIQDLVLSDTSD</sequence>
<accession>A0A9E6NPE2</accession>
<dbReference type="KEGG" id="pze:HU754_000110"/>